<protein>
    <submittedName>
        <fullName evidence="3">Uncharacterized protein</fullName>
    </submittedName>
</protein>
<feature type="transmembrane region" description="Helical" evidence="2">
    <location>
        <begin position="150"/>
        <end position="169"/>
    </location>
</feature>
<comment type="caution">
    <text evidence="3">The sequence shown here is derived from an EMBL/GenBank/DDBJ whole genome shotgun (WGS) entry which is preliminary data.</text>
</comment>
<feature type="compositionally biased region" description="Basic and acidic residues" evidence="1">
    <location>
        <begin position="568"/>
        <end position="579"/>
    </location>
</feature>
<accession>A0A2P8DIF6</accession>
<evidence type="ECO:0000313" key="3">
    <source>
        <dbReference type="EMBL" id="PSK97000.1"/>
    </source>
</evidence>
<keyword evidence="2" id="KW-1133">Transmembrane helix</keyword>
<feature type="compositionally biased region" description="Basic residues" evidence="1">
    <location>
        <begin position="556"/>
        <end position="567"/>
    </location>
</feature>
<feature type="transmembrane region" description="Helical" evidence="2">
    <location>
        <begin position="223"/>
        <end position="247"/>
    </location>
</feature>
<feature type="region of interest" description="Disordered" evidence="1">
    <location>
        <begin position="1"/>
        <end position="46"/>
    </location>
</feature>
<feature type="transmembrane region" description="Helical" evidence="2">
    <location>
        <begin position="55"/>
        <end position="78"/>
    </location>
</feature>
<sequence>MGRVSAPTRPTSSRGPAAKKPAGAKPRGRRPLPLGRDPRPPGDAPRPLYTAGGIAAAWAAAIGLAVLMTIALIGWVAAPHATFGEDIGDVFQVAVQGWLVGHQVGFEIPGGHVGMLPLGLVVLPGMLLYRSGRWLARSCEPTERHHLVHAALALAGPYAAISGTLALLGQNDTVRPGMFQALLAGFLLAFIAGGLGVLRQVLKDRDIARRRLLHVLSPRVRALLLGTIGATATLLLTGTLLFLTALILNMGDAIALTRALSPGIIGGTLLIVLQALYLPNAVIFGASYAVGPGFAVGADTMVAPTGVALGPLPQLPMLAALPDNGPAPVLSLAALAAPFLAGAIGGALTLRRAPTQVNEAAPMWGFACGAATGLVCAALAQLAGGPVGAQRLADVGPSAWQVGLVTALEVGLSAAVVAWLANWWHFRTARRAAAAEAKAARAAEAEAAAAERAEAGVEDGEPASPAPRKRGKRGAGTGERPLADVVSLPDRRPVAERTGATSSRAKAAAAKAEAKAEAKAAAEADAAAESAAVEDTAAEDAGTEGGGAPGGTAAARPRRRWWPRRRRAEQAAEESHNRDDDVELFGITYEADGPQDTEEPR</sequence>
<feature type="transmembrane region" description="Helical" evidence="2">
    <location>
        <begin position="400"/>
        <end position="421"/>
    </location>
</feature>
<feature type="compositionally biased region" description="Low complexity" evidence="1">
    <location>
        <begin position="14"/>
        <end position="35"/>
    </location>
</feature>
<keyword evidence="2" id="KW-0472">Membrane</keyword>
<proteinExistence type="predicted"/>
<feature type="transmembrane region" description="Helical" evidence="2">
    <location>
        <begin position="290"/>
        <end position="309"/>
    </location>
</feature>
<feature type="transmembrane region" description="Helical" evidence="2">
    <location>
        <begin position="259"/>
        <end position="278"/>
    </location>
</feature>
<dbReference type="Pfam" id="PF19877">
    <property type="entry name" value="DUF6350"/>
    <property type="match status" value="1"/>
</dbReference>
<name>A0A2P8DIF6_9ACTN</name>
<feature type="compositionally biased region" description="Low complexity" evidence="1">
    <location>
        <begin position="497"/>
        <end position="508"/>
    </location>
</feature>
<keyword evidence="4" id="KW-1185">Reference proteome</keyword>
<feature type="transmembrane region" description="Helical" evidence="2">
    <location>
        <begin position="362"/>
        <end position="380"/>
    </location>
</feature>
<gene>
    <name evidence="3" type="ORF">CLV63_1093</name>
</gene>
<feature type="region of interest" description="Disordered" evidence="1">
    <location>
        <begin position="530"/>
        <end position="601"/>
    </location>
</feature>
<evidence type="ECO:0000256" key="2">
    <source>
        <dbReference type="SAM" id="Phobius"/>
    </source>
</evidence>
<feature type="transmembrane region" description="Helical" evidence="2">
    <location>
        <begin position="108"/>
        <end position="129"/>
    </location>
</feature>
<evidence type="ECO:0000313" key="4">
    <source>
        <dbReference type="Proteomes" id="UP000240542"/>
    </source>
</evidence>
<keyword evidence="2" id="KW-0812">Transmembrane</keyword>
<feature type="transmembrane region" description="Helical" evidence="2">
    <location>
        <begin position="181"/>
        <end position="202"/>
    </location>
</feature>
<dbReference type="Proteomes" id="UP000240542">
    <property type="component" value="Unassembled WGS sequence"/>
</dbReference>
<dbReference type="EMBL" id="PYGA01000009">
    <property type="protein sequence ID" value="PSK97000.1"/>
    <property type="molecule type" value="Genomic_DNA"/>
</dbReference>
<feature type="region of interest" description="Disordered" evidence="1">
    <location>
        <begin position="450"/>
        <end position="508"/>
    </location>
</feature>
<dbReference type="InterPro" id="IPR045931">
    <property type="entry name" value="DUF6350"/>
</dbReference>
<organism evidence="3 4">
    <name type="scientific">Murinocardiopsis flavida</name>
    <dbReference type="NCBI Taxonomy" id="645275"/>
    <lineage>
        <taxon>Bacteria</taxon>
        <taxon>Bacillati</taxon>
        <taxon>Actinomycetota</taxon>
        <taxon>Actinomycetes</taxon>
        <taxon>Streptosporangiales</taxon>
        <taxon>Nocardiopsidaceae</taxon>
        <taxon>Murinocardiopsis</taxon>
    </lineage>
</organism>
<dbReference type="AlphaFoldDB" id="A0A2P8DIF6"/>
<evidence type="ECO:0000256" key="1">
    <source>
        <dbReference type="SAM" id="MobiDB-lite"/>
    </source>
</evidence>
<reference evidence="3 4" key="1">
    <citation type="submission" date="2018-03" db="EMBL/GenBank/DDBJ databases">
        <title>Genomic Encyclopedia of Archaeal and Bacterial Type Strains, Phase II (KMG-II): from individual species to whole genera.</title>
        <authorList>
            <person name="Goeker M."/>
        </authorList>
    </citation>
    <scope>NUCLEOTIDE SEQUENCE [LARGE SCALE GENOMIC DNA]</scope>
    <source>
        <strain evidence="3 4">DSM 45312</strain>
    </source>
</reference>
<feature type="transmembrane region" description="Helical" evidence="2">
    <location>
        <begin position="329"/>
        <end position="350"/>
    </location>
</feature>